<feature type="transmembrane region" description="Helical" evidence="6">
    <location>
        <begin position="415"/>
        <end position="434"/>
    </location>
</feature>
<keyword evidence="5 6" id="KW-0472">Membrane</keyword>
<feature type="transmembrane region" description="Helical" evidence="6">
    <location>
        <begin position="170"/>
        <end position="191"/>
    </location>
</feature>
<evidence type="ECO:0000256" key="3">
    <source>
        <dbReference type="ARBA" id="ARBA00022692"/>
    </source>
</evidence>
<dbReference type="Pfam" id="PF01943">
    <property type="entry name" value="Polysacc_synt"/>
    <property type="match status" value="1"/>
</dbReference>
<evidence type="ECO:0000313" key="7">
    <source>
        <dbReference type="EMBL" id="OGL98503.1"/>
    </source>
</evidence>
<accession>A0A1F7W6T0</accession>
<evidence type="ECO:0000313" key="8">
    <source>
        <dbReference type="Proteomes" id="UP000176501"/>
    </source>
</evidence>
<evidence type="ECO:0000256" key="1">
    <source>
        <dbReference type="ARBA" id="ARBA00004651"/>
    </source>
</evidence>
<comment type="caution">
    <text evidence="7">The sequence shown here is derived from an EMBL/GenBank/DDBJ whole genome shotgun (WGS) entry which is preliminary data.</text>
</comment>
<name>A0A1F7W6T0_9BACT</name>
<evidence type="ECO:0000256" key="4">
    <source>
        <dbReference type="ARBA" id="ARBA00022989"/>
    </source>
</evidence>
<proteinExistence type="predicted"/>
<evidence type="ECO:0000256" key="2">
    <source>
        <dbReference type="ARBA" id="ARBA00022475"/>
    </source>
</evidence>
<evidence type="ECO:0000256" key="5">
    <source>
        <dbReference type="ARBA" id="ARBA00023136"/>
    </source>
</evidence>
<organism evidence="7 8">
    <name type="scientific">Candidatus Uhrbacteria bacterium RIFOXYB2_FULL_57_15</name>
    <dbReference type="NCBI Taxonomy" id="1802422"/>
    <lineage>
        <taxon>Bacteria</taxon>
        <taxon>Candidatus Uhriibacteriota</taxon>
    </lineage>
</organism>
<feature type="transmembrane region" description="Helical" evidence="6">
    <location>
        <begin position="330"/>
        <end position="351"/>
    </location>
</feature>
<keyword evidence="3 6" id="KW-0812">Transmembrane</keyword>
<feature type="transmembrane region" description="Helical" evidence="6">
    <location>
        <begin position="385"/>
        <end position="403"/>
    </location>
</feature>
<gene>
    <name evidence="7" type="ORF">A2304_02310</name>
</gene>
<comment type="subcellular location">
    <subcellularLocation>
        <location evidence="1">Cell membrane</location>
        <topology evidence="1">Multi-pass membrane protein</topology>
    </subcellularLocation>
</comment>
<dbReference type="InterPro" id="IPR050833">
    <property type="entry name" value="Poly_Biosynth_Transport"/>
</dbReference>
<feature type="transmembrane region" description="Helical" evidence="6">
    <location>
        <begin position="260"/>
        <end position="279"/>
    </location>
</feature>
<feature type="transmembrane region" description="Helical" evidence="6">
    <location>
        <begin position="145"/>
        <end position="165"/>
    </location>
</feature>
<dbReference type="PANTHER" id="PTHR30250:SF11">
    <property type="entry name" value="O-ANTIGEN TRANSPORTER-RELATED"/>
    <property type="match status" value="1"/>
</dbReference>
<dbReference type="CDD" id="cd13128">
    <property type="entry name" value="MATE_Wzx_like"/>
    <property type="match status" value="1"/>
</dbReference>
<feature type="transmembrane region" description="Helical" evidence="6">
    <location>
        <begin position="211"/>
        <end position="228"/>
    </location>
</feature>
<feature type="transmembrane region" description="Helical" evidence="6">
    <location>
        <begin position="440"/>
        <end position="459"/>
    </location>
</feature>
<feature type="transmembrane region" description="Helical" evidence="6">
    <location>
        <begin position="12"/>
        <end position="31"/>
    </location>
</feature>
<dbReference type="EMBL" id="MGFE01000020">
    <property type="protein sequence ID" value="OGL98503.1"/>
    <property type="molecule type" value="Genomic_DNA"/>
</dbReference>
<dbReference type="InterPro" id="IPR002797">
    <property type="entry name" value="Polysacc_synth"/>
</dbReference>
<feature type="transmembrane region" description="Helical" evidence="6">
    <location>
        <begin position="113"/>
        <end position="133"/>
    </location>
</feature>
<keyword evidence="4 6" id="KW-1133">Transmembrane helix</keyword>
<evidence type="ECO:0000256" key="6">
    <source>
        <dbReference type="SAM" id="Phobius"/>
    </source>
</evidence>
<dbReference type="AlphaFoldDB" id="A0A1F7W6T0"/>
<reference evidence="7 8" key="1">
    <citation type="journal article" date="2016" name="Nat. Commun.">
        <title>Thousands of microbial genomes shed light on interconnected biogeochemical processes in an aquifer system.</title>
        <authorList>
            <person name="Anantharaman K."/>
            <person name="Brown C.T."/>
            <person name="Hug L.A."/>
            <person name="Sharon I."/>
            <person name="Castelle C.J."/>
            <person name="Probst A.J."/>
            <person name="Thomas B.C."/>
            <person name="Singh A."/>
            <person name="Wilkins M.J."/>
            <person name="Karaoz U."/>
            <person name="Brodie E.L."/>
            <person name="Williams K.H."/>
            <person name="Hubbard S.S."/>
            <person name="Banfield J.F."/>
        </authorList>
    </citation>
    <scope>NUCLEOTIDE SEQUENCE [LARGE SCALE GENOMIC DNA]</scope>
</reference>
<keyword evidence="2" id="KW-1003">Cell membrane</keyword>
<sequence length="489" mass="53058">MAANVAKNTLYLTAASIGQKLLAFVYFLFLARVMGTEQTGGYFLALSITTIFSTFTDFGMTPVVIRDVAKYPLEAIGLVRRVLWLKIPFMAVGAIGAFISVWMLDYDVRVRELVFIASLVMLADAISLLFYGVLRGHHALKFESLGIFVGQTLTLIFGGTVLFAFPSLHLLVLALLAGSTFNMIYSAWHVIRLLGPSVLSPVWDRATTKALLLASLPFALAGIFVKVYSYVDSIFISKFIGTAAVGVYAVAYKFTYSFQFLPMAFVAALYPGMSALVGKDLPRLRKLFDDAIWYVIVLAAPIAFGLFAIAPDAIALAGDGYQEAVPVLQALVFVLIPIFLDFPVGSLLNAADRQGTKTAIMGVTMVLNVILNVLLIPSFGILGAAYSALGSFTFLFVGGLCFVPQIIPGYSFVSFARTVFPILLSGAVMGAVAYALRPVIGFVLVVPVAVVVYLAMLLLTRSMRSTHLRTALQLVRRKQVYVEDPALHD</sequence>
<feature type="transmembrane region" description="Helical" evidence="6">
    <location>
        <begin position="43"/>
        <end position="65"/>
    </location>
</feature>
<protein>
    <submittedName>
        <fullName evidence="7">Uncharacterized protein</fullName>
    </submittedName>
</protein>
<dbReference type="GO" id="GO:0005886">
    <property type="term" value="C:plasma membrane"/>
    <property type="evidence" value="ECO:0007669"/>
    <property type="project" value="UniProtKB-SubCell"/>
</dbReference>
<feature type="transmembrane region" description="Helical" evidence="6">
    <location>
        <begin position="235"/>
        <end position="254"/>
    </location>
</feature>
<dbReference type="Proteomes" id="UP000176501">
    <property type="component" value="Unassembled WGS sequence"/>
</dbReference>
<feature type="transmembrane region" description="Helical" evidence="6">
    <location>
        <begin position="85"/>
        <end position="104"/>
    </location>
</feature>
<feature type="transmembrane region" description="Helical" evidence="6">
    <location>
        <begin position="358"/>
        <end position="379"/>
    </location>
</feature>
<dbReference type="PANTHER" id="PTHR30250">
    <property type="entry name" value="PST FAMILY PREDICTED COLANIC ACID TRANSPORTER"/>
    <property type="match status" value="1"/>
</dbReference>
<feature type="transmembrane region" description="Helical" evidence="6">
    <location>
        <begin position="291"/>
        <end position="310"/>
    </location>
</feature>